<protein>
    <submittedName>
        <fullName evidence="1">Uncharacterized protein</fullName>
    </submittedName>
</protein>
<dbReference type="Proteomes" id="UP000184267">
    <property type="component" value="Unassembled WGS sequence"/>
</dbReference>
<accession>A0A1M2W178</accession>
<dbReference type="EMBL" id="MNAD01000375">
    <property type="protein sequence ID" value="OJT13619.1"/>
    <property type="molecule type" value="Genomic_DNA"/>
</dbReference>
<gene>
    <name evidence="1" type="ORF">TRAPUB_9808</name>
</gene>
<sequence>MDAVKLGLAGYTNGQAGRSTHSVAHTFFNLSSVSSERPELLESVLSAFARLSISATMQGRDSPRPFSVVIVKSISGYESLDRSGGCYTYQRLLGFVEENVLQIVVPRLAFGEFFWNPAPGNQDGTWRKIGNTSTAKPTGVVLLMASKAAYGSTMRSSSSSTISVP</sequence>
<comment type="caution">
    <text evidence="1">The sequence shown here is derived from an EMBL/GenBank/DDBJ whole genome shotgun (WGS) entry which is preliminary data.</text>
</comment>
<evidence type="ECO:0000313" key="1">
    <source>
        <dbReference type="EMBL" id="OJT13619.1"/>
    </source>
</evidence>
<reference evidence="1 2" key="1">
    <citation type="submission" date="2016-10" db="EMBL/GenBank/DDBJ databases">
        <title>Genome sequence of the basidiomycete white-rot fungus Trametes pubescens.</title>
        <authorList>
            <person name="Makela M.R."/>
            <person name="Granchi Z."/>
            <person name="Peng M."/>
            <person name="De Vries R.P."/>
            <person name="Grigoriev I."/>
            <person name="Riley R."/>
            <person name="Hilden K."/>
        </authorList>
    </citation>
    <scope>NUCLEOTIDE SEQUENCE [LARGE SCALE GENOMIC DNA]</scope>
    <source>
        <strain evidence="1 2">FBCC735</strain>
    </source>
</reference>
<proteinExistence type="predicted"/>
<keyword evidence="2" id="KW-1185">Reference proteome</keyword>
<dbReference type="AlphaFoldDB" id="A0A1M2W178"/>
<organism evidence="1 2">
    <name type="scientific">Trametes pubescens</name>
    <name type="common">White-rot fungus</name>
    <dbReference type="NCBI Taxonomy" id="154538"/>
    <lineage>
        <taxon>Eukaryota</taxon>
        <taxon>Fungi</taxon>
        <taxon>Dikarya</taxon>
        <taxon>Basidiomycota</taxon>
        <taxon>Agaricomycotina</taxon>
        <taxon>Agaricomycetes</taxon>
        <taxon>Polyporales</taxon>
        <taxon>Polyporaceae</taxon>
        <taxon>Trametes</taxon>
    </lineage>
</organism>
<name>A0A1M2W178_TRAPU</name>
<evidence type="ECO:0000313" key="2">
    <source>
        <dbReference type="Proteomes" id="UP000184267"/>
    </source>
</evidence>